<keyword evidence="1" id="KW-0812">Transmembrane</keyword>
<keyword evidence="1" id="KW-0472">Membrane</keyword>
<dbReference type="InterPro" id="IPR006860">
    <property type="entry name" value="FecR"/>
</dbReference>
<keyword evidence="4" id="KW-1185">Reference proteome</keyword>
<accession>F0SGF4</accession>
<dbReference type="InterPro" id="IPR012373">
    <property type="entry name" value="Ferrdict_sens_TM"/>
</dbReference>
<feature type="transmembrane region" description="Helical" evidence="1">
    <location>
        <begin position="81"/>
        <end position="103"/>
    </location>
</feature>
<reference evidence="4" key="1">
    <citation type="submission" date="2011-02" db="EMBL/GenBank/DDBJ databases">
        <title>The complete genome of Planctomyces brasiliensis DSM 5305.</title>
        <authorList>
            <person name="Lucas S."/>
            <person name="Copeland A."/>
            <person name="Lapidus A."/>
            <person name="Bruce D."/>
            <person name="Goodwin L."/>
            <person name="Pitluck S."/>
            <person name="Kyrpides N."/>
            <person name="Mavromatis K."/>
            <person name="Pagani I."/>
            <person name="Ivanova N."/>
            <person name="Ovchinnikova G."/>
            <person name="Lu M."/>
            <person name="Detter J.C."/>
            <person name="Han C."/>
            <person name="Land M."/>
            <person name="Hauser L."/>
            <person name="Markowitz V."/>
            <person name="Cheng J.-F."/>
            <person name="Hugenholtz P."/>
            <person name="Woyke T."/>
            <person name="Wu D."/>
            <person name="Tindall B."/>
            <person name="Pomrenke H.G."/>
            <person name="Brambilla E."/>
            <person name="Klenk H.-P."/>
            <person name="Eisen J.A."/>
        </authorList>
    </citation>
    <scope>NUCLEOTIDE SEQUENCE [LARGE SCALE GENOMIC DNA]</scope>
    <source>
        <strain evidence="4">ATCC 49424 / DSM 5305 / JCM 21570 / NBRC 103401 / IFAM 1448</strain>
    </source>
</reference>
<sequence>MTNAPSSSGEHLLELTDLACNGLLSSEGYIQLDELLSGNRAHQKVYLEYVYLHSNLAEIANADRPTKVLTLDTKPGLYSRYLTVAIVTMPLLALLAFAALFALQSEVWNKTTVFANSQRIAAVRRVSNGATWTIDETDQRMAVDEQQEINLTAGKLELILRNGTRVVADSPARFRMNNDLSLQLTSGLIRATVPEGISGFTVTTDSLVVEDLGTEFYVEAKSAESLTYVSSGSCRVMNSGADGKDLSERTVNEGYCVLSDALLNLVALDAEQSLAVCETMIARILEFDSTIQSRSASVCLTNADGKTVDANFCSTNRLIYVIPERKRISLSEDLVLSDGTQAHSMKVIPAGTLVDSYLVHYAFGSPLPSDRSPGISPEVQCAGTVTFSGSVAAVLSEEDDLRRTDDLFATCRFSSPQRRVLEANDRVEINATDERTVEMSFHCREGDYDQARIIVMSPPGE</sequence>
<dbReference type="EMBL" id="CP002546">
    <property type="protein sequence ID" value="ADY60553.1"/>
    <property type="molecule type" value="Genomic_DNA"/>
</dbReference>
<feature type="domain" description="FecR protein" evidence="2">
    <location>
        <begin position="153"/>
        <end position="233"/>
    </location>
</feature>
<dbReference type="eggNOG" id="COG3712">
    <property type="taxonomic scope" value="Bacteria"/>
</dbReference>
<gene>
    <name evidence="3" type="ordered locus">Plabr_2955</name>
</gene>
<dbReference type="HOGENOM" id="CLU_592975_0_0_0"/>
<dbReference type="Gene3D" id="2.60.120.1440">
    <property type="match status" value="1"/>
</dbReference>
<dbReference type="Proteomes" id="UP000006860">
    <property type="component" value="Chromosome"/>
</dbReference>
<protein>
    <submittedName>
        <fullName evidence="3">FecR protein</fullName>
    </submittedName>
</protein>
<dbReference type="GO" id="GO:0016989">
    <property type="term" value="F:sigma factor antagonist activity"/>
    <property type="evidence" value="ECO:0007669"/>
    <property type="project" value="TreeGrafter"/>
</dbReference>
<dbReference type="OrthoDB" id="258532at2"/>
<dbReference type="PANTHER" id="PTHR30273">
    <property type="entry name" value="PERIPLASMIC SIGNAL SENSOR AND SIGMA FACTOR ACTIVATOR FECR-RELATED"/>
    <property type="match status" value="1"/>
</dbReference>
<evidence type="ECO:0000256" key="1">
    <source>
        <dbReference type="SAM" id="Phobius"/>
    </source>
</evidence>
<organism evidence="3 4">
    <name type="scientific">Rubinisphaera brasiliensis (strain ATCC 49424 / DSM 5305 / JCM 21570 / IAM 15109 / NBRC 103401 / IFAM 1448)</name>
    <name type="common">Planctomyces brasiliensis</name>
    <dbReference type="NCBI Taxonomy" id="756272"/>
    <lineage>
        <taxon>Bacteria</taxon>
        <taxon>Pseudomonadati</taxon>
        <taxon>Planctomycetota</taxon>
        <taxon>Planctomycetia</taxon>
        <taxon>Planctomycetales</taxon>
        <taxon>Planctomycetaceae</taxon>
        <taxon>Rubinisphaera</taxon>
    </lineage>
</organism>
<keyword evidence="1" id="KW-1133">Transmembrane helix</keyword>
<dbReference type="PANTHER" id="PTHR30273:SF2">
    <property type="entry name" value="PROTEIN FECR"/>
    <property type="match status" value="1"/>
</dbReference>
<name>F0SGF4_RUBBR</name>
<evidence type="ECO:0000313" key="3">
    <source>
        <dbReference type="EMBL" id="ADY60553.1"/>
    </source>
</evidence>
<proteinExistence type="predicted"/>
<dbReference type="Pfam" id="PF04773">
    <property type="entry name" value="FecR"/>
    <property type="match status" value="1"/>
</dbReference>
<dbReference type="AlphaFoldDB" id="F0SGF4"/>
<evidence type="ECO:0000313" key="4">
    <source>
        <dbReference type="Proteomes" id="UP000006860"/>
    </source>
</evidence>
<dbReference type="KEGG" id="pbs:Plabr_2955"/>
<evidence type="ECO:0000259" key="2">
    <source>
        <dbReference type="Pfam" id="PF04773"/>
    </source>
</evidence>